<dbReference type="EMBL" id="QTUA01000001">
    <property type="protein sequence ID" value="REF30959.1"/>
    <property type="molecule type" value="Genomic_DNA"/>
</dbReference>
<comment type="function">
    <text evidence="7">Functions as a peptidoglycan terminase that cleaves nascent peptidoglycan strands endolytically to terminate their elongation.</text>
</comment>
<organism evidence="9 10">
    <name type="scientific">Calidifontibacter indicus</name>
    <dbReference type="NCBI Taxonomy" id="419650"/>
    <lineage>
        <taxon>Bacteria</taxon>
        <taxon>Bacillati</taxon>
        <taxon>Actinomycetota</taxon>
        <taxon>Actinomycetes</taxon>
        <taxon>Micrococcales</taxon>
        <taxon>Dermacoccaceae</taxon>
        <taxon>Calidifontibacter</taxon>
    </lineage>
</organism>
<dbReference type="OrthoDB" id="9814591at2"/>
<keyword evidence="1 7" id="KW-1003">Cell membrane</keyword>
<dbReference type="PANTHER" id="PTHR30518:SF2">
    <property type="entry name" value="ENDOLYTIC MUREIN TRANSGLYCOSYLASE"/>
    <property type="match status" value="1"/>
</dbReference>
<keyword evidence="6 7" id="KW-0961">Cell wall biogenesis/degradation</keyword>
<dbReference type="GO" id="GO:0008932">
    <property type="term" value="F:lytic endotransglycosylase activity"/>
    <property type="evidence" value="ECO:0007669"/>
    <property type="project" value="UniProtKB-UniRule"/>
</dbReference>
<feature type="site" description="Important for catalytic activity" evidence="7">
    <location>
        <position position="281"/>
    </location>
</feature>
<keyword evidence="3 7" id="KW-1133">Transmembrane helix</keyword>
<accession>A0A3D9UNP4</accession>
<dbReference type="NCBIfam" id="TIGR00247">
    <property type="entry name" value="endolytic transglycosylase MltG"/>
    <property type="match status" value="1"/>
</dbReference>
<feature type="transmembrane region" description="Helical" evidence="7">
    <location>
        <begin position="62"/>
        <end position="80"/>
    </location>
</feature>
<dbReference type="GO" id="GO:0009252">
    <property type="term" value="P:peptidoglycan biosynthetic process"/>
    <property type="evidence" value="ECO:0007669"/>
    <property type="project" value="UniProtKB-UniRule"/>
</dbReference>
<proteinExistence type="inferred from homology"/>
<feature type="region of interest" description="Disordered" evidence="8">
    <location>
        <begin position="318"/>
        <end position="350"/>
    </location>
</feature>
<evidence type="ECO:0000256" key="8">
    <source>
        <dbReference type="SAM" id="MobiDB-lite"/>
    </source>
</evidence>
<dbReference type="GO" id="GO:0071555">
    <property type="term" value="P:cell wall organization"/>
    <property type="evidence" value="ECO:0007669"/>
    <property type="project" value="UniProtKB-KW"/>
</dbReference>
<dbReference type="Gene3D" id="3.30.160.60">
    <property type="entry name" value="Classic Zinc Finger"/>
    <property type="match status" value="1"/>
</dbReference>
<feature type="compositionally biased region" description="Basic and acidic residues" evidence="8">
    <location>
        <begin position="42"/>
        <end position="51"/>
    </location>
</feature>
<evidence type="ECO:0000256" key="6">
    <source>
        <dbReference type="ARBA" id="ARBA00023316"/>
    </source>
</evidence>
<dbReference type="Pfam" id="PF02618">
    <property type="entry name" value="YceG"/>
    <property type="match status" value="1"/>
</dbReference>
<dbReference type="GO" id="GO:0005886">
    <property type="term" value="C:plasma membrane"/>
    <property type="evidence" value="ECO:0007669"/>
    <property type="project" value="UniProtKB-SubCell"/>
</dbReference>
<gene>
    <name evidence="7" type="primary">mltG</name>
    <name evidence="9" type="ORF">DFJ65_1997</name>
</gene>
<evidence type="ECO:0000256" key="2">
    <source>
        <dbReference type="ARBA" id="ARBA00022692"/>
    </source>
</evidence>
<comment type="catalytic activity">
    <reaction evidence="7">
        <text>a peptidoglycan chain = a peptidoglycan chain with N-acetyl-1,6-anhydromuramyl-[peptide] at the reducing end + a peptidoglycan chain with N-acetylglucosamine at the non-reducing end.</text>
        <dbReference type="EC" id="4.2.2.29"/>
    </reaction>
</comment>
<name>A0A3D9UNP4_9MICO</name>
<dbReference type="InterPro" id="IPR003770">
    <property type="entry name" value="MLTG-like"/>
</dbReference>
<comment type="similarity">
    <text evidence="7">Belongs to the transglycosylase MltG family.</text>
</comment>
<dbReference type="PANTHER" id="PTHR30518">
    <property type="entry name" value="ENDOLYTIC MUREIN TRANSGLYCOSYLASE"/>
    <property type="match status" value="1"/>
</dbReference>
<keyword evidence="10" id="KW-1185">Reference proteome</keyword>
<evidence type="ECO:0000256" key="3">
    <source>
        <dbReference type="ARBA" id="ARBA00022989"/>
    </source>
</evidence>
<dbReference type="Gene3D" id="3.30.1490.480">
    <property type="entry name" value="Endolytic murein transglycosylase"/>
    <property type="match status" value="1"/>
</dbReference>
<evidence type="ECO:0000256" key="4">
    <source>
        <dbReference type="ARBA" id="ARBA00023136"/>
    </source>
</evidence>
<sequence>MNDSRLSDSIFGEDENHGEPAGRLPGRPKAPEVQSRAQARAARPDDAVDHEAQTVKRNRRSCLVMVMALVVVVAGLGVALKTVGTSLIPSFGGGNSGGGDFSGEGTGSVEVKVKAGDSGYAIGQALQKAGVVKSATTFSSVAGANPEFARVQPGTYKLKKQMSSQAALNLLLEPGSRLSKGVTIREGLWVSEVFATLSKQTGVPVAEYKKVNPATLGLPPAAEGKLEGFLFPNTYEFEPNATATEQLKAMVDLGKKQLNQLGVPADKLRHVVILASFVQGESRLGADGPKVARVIENRLKDKMPLQMDSSIHFITQSRGTVTTTDKERDSDSPYNTYKNPGLPPGPINSPGLEALKAAAKPAPGDWLYFVTVNQETGETKFATTYGEHQRNVVEFQNWCRQNPGKC</sequence>
<keyword evidence="5 7" id="KW-0456">Lyase</keyword>
<protein>
    <recommendedName>
        <fullName evidence="7">Endolytic murein transglycosylase</fullName>
        <ecNumber evidence="7">4.2.2.29</ecNumber>
    </recommendedName>
    <alternativeName>
        <fullName evidence="7">Peptidoglycan lytic transglycosylase</fullName>
    </alternativeName>
    <alternativeName>
        <fullName evidence="7">Peptidoglycan polymerization terminase</fullName>
    </alternativeName>
</protein>
<evidence type="ECO:0000313" key="9">
    <source>
        <dbReference type="EMBL" id="REF30959.1"/>
    </source>
</evidence>
<reference evidence="9 10" key="1">
    <citation type="submission" date="2018-08" db="EMBL/GenBank/DDBJ databases">
        <title>Sequencing the genomes of 1000 actinobacteria strains.</title>
        <authorList>
            <person name="Klenk H.-P."/>
        </authorList>
    </citation>
    <scope>NUCLEOTIDE SEQUENCE [LARGE SCALE GENOMIC DNA]</scope>
    <source>
        <strain evidence="9 10">DSM 22967</strain>
    </source>
</reference>
<evidence type="ECO:0000256" key="5">
    <source>
        <dbReference type="ARBA" id="ARBA00023239"/>
    </source>
</evidence>
<dbReference type="RefSeq" id="WP_115922876.1">
    <property type="nucleotide sequence ID" value="NZ_QTUA01000001.1"/>
</dbReference>
<dbReference type="Proteomes" id="UP000256253">
    <property type="component" value="Unassembled WGS sequence"/>
</dbReference>
<feature type="region of interest" description="Disordered" evidence="8">
    <location>
        <begin position="1"/>
        <end position="51"/>
    </location>
</feature>
<evidence type="ECO:0000256" key="7">
    <source>
        <dbReference type="HAMAP-Rule" id="MF_02065"/>
    </source>
</evidence>
<evidence type="ECO:0000313" key="10">
    <source>
        <dbReference type="Proteomes" id="UP000256253"/>
    </source>
</evidence>
<keyword evidence="4 7" id="KW-0472">Membrane</keyword>
<evidence type="ECO:0000256" key="1">
    <source>
        <dbReference type="ARBA" id="ARBA00022475"/>
    </source>
</evidence>
<dbReference type="HAMAP" id="MF_02065">
    <property type="entry name" value="MltG"/>
    <property type="match status" value="1"/>
</dbReference>
<keyword evidence="2 7" id="KW-0812">Transmembrane</keyword>
<dbReference type="EC" id="4.2.2.29" evidence="7"/>
<comment type="caution">
    <text evidence="9">The sequence shown here is derived from an EMBL/GenBank/DDBJ whole genome shotgun (WGS) entry which is preliminary data.</text>
</comment>
<dbReference type="AlphaFoldDB" id="A0A3D9UNP4"/>
<comment type="subcellular location">
    <subcellularLocation>
        <location evidence="7">Cell membrane</location>
        <topology evidence="7">Single-pass membrane protein</topology>
    </subcellularLocation>
</comment>